<feature type="compositionally biased region" description="Basic and acidic residues" evidence="1">
    <location>
        <begin position="318"/>
        <end position="329"/>
    </location>
</feature>
<sequence length="329" mass="36998">MQKFTPEQLREKFLKLPQDLRDAVFSEEISVTITAIGKKYNFLLDKIGELDDEAMNVVFGITHPKDFISNLETRLKIDRKTAGEIANEINQQVFLKLRESLKKVHKIEDGAKDGVSSGLLKEGKFFGGTPSETQSKPFDKFPPEADKQGKPKIPFSDLKNSIPPYKDSEEKFKLPTPIIPPKPATEDKLKSASFVPTPPIRQQVKLEEKTALSAGLSDILQKSVPPVKNEFEKDKSAESVKIGLKPEIPKPLESLKPIEPAKTEPPASPGISIFEKKLKDEIFRQMPEETKKEMDVPQNDYMTGKYKNTSDPYLLKPEPSEIKPKDRAA</sequence>
<organism evidence="2 3">
    <name type="scientific">Candidatus Niyogibacteria bacterium CG10_big_fil_rev_8_21_14_0_10_42_19</name>
    <dbReference type="NCBI Taxonomy" id="1974725"/>
    <lineage>
        <taxon>Bacteria</taxon>
        <taxon>Candidatus Niyogiibacteriota</taxon>
    </lineage>
</organism>
<evidence type="ECO:0000313" key="2">
    <source>
        <dbReference type="EMBL" id="PIR70318.1"/>
    </source>
</evidence>
<feature type="region of interest" description="Disordered" evidence="1">
    <location>
        <begin position="126"/>
        <end position="191"/>
    </location>
</feature>
<dbReference type="AlphaFoldDB" id="A0A2H0TFH9"/>
<dbReference type="Proteomes" id="UP000229383">
    <property type="component" value="Unassembled WGS sequence"/>
</dbReference>
<comment type="caution">
    <text evidence="2">The sequence shown here is derived from an EMBL/GenBank/DDBJ whole genome shotgun (WGS) entry which is preliminary data.</text>
</comment>
<evidence type="ECO:0000256" key="1">
    <source>
        <dbReference type="SAM" id="MobiDB-lite"/>
    </source>
</evidence>
<reference evidence="3" key="1">
    <citation type="submission" date="2017-09" db="EMBL/GenBank/DDBJ databases">
        <title>Depth-based differentiation of microbial function through sediment-hosted aquifers and enrichment of novel symbionts in the deep terrestrial subsurface.</title>
        <authorList>
            <person name="Probst A.J."/>
            <person name="Ladd B."/>
            <person name="Jarett J.K."/>
            <person name="Geller-Mcgrath D.E."/>
            <person name="Sieber C.M.K."/>
            <person name="Emerson J.B."/>
            <person name="Anantharaman K."/>
            <person name="Thomas B.C."/>
            <person name="Malmstrom R."/>
            <person name="Stieglmeier M."/>
            <person name="Klingl A."/>
            <person name="Woyke T."/>
            <person name="Ryan C.M."/>
            <person name="Banfield J.F."/>
        </authorList>
    </citation>
    <scope>NUCLEOTIDE SEQUENCE [LARGE SCALE GENOMIC DNA]</scope>
</reference>
<dbReference type="EMBL" id="PFCN01000026">
    <property type="protein sequence ID" value="PIR70318.1"/>
    <property type="molecule type" value="Genomic_DNA"/>
</dbReference>
<gene>
    <name evidence="2" type="ORF">COU46_02120</name>
</gene>
<name>A0A2H0TFH9_9BACT</name>
<accession>A0A2H0TFH9</accession>
<evidence type="ECO:0000313" key="3">
    <source>
        <dbReference type="Proteomes" id="UP000229383"/>
    </source>
</evidence>
<feature type="region of interest" description="Disordered" evidence="1">
    <location>
        <begin position="287"/>
        <end position="329"/>
    </location>
</feature>
<feature type="compositionally biased region" description="Basic and acidic residues" evidence="1">
    <location>
        <begin position="137"/>
        <end position="149"/>
    </location>
</feature>
<proteinExistence type="predicted"/>
<feature type="region of interest" description="Disordered" evidence="1">
    <location>
        <begin position="250"/>
        <end position="274"/>
    </location>
</feature>
<protein>
    <submittedName>
        <fullName evidence="2">Uncharacterized protein</fullName>
    </submittedName>
</protein>